<organism evidence="2 3">
    <name type="scientific">Treponema vincentii</name>
    <dbReference type="NCBI Taxonomy" id="69710"/>
    <lineage>
        <taxon>Bacteria</taxon>
        <taxon>Pseudomonadati</taxon>
        <taxon>Spirochaetota</taxon>
        <taxon>Spirochaetia</taxon>
        <taxon>Spirochaetales</taxon>
        <taxon>Treponemataceae</taxon>
        <taxon>Treponema</taxon>
    </lineage>
</organism>
<evidence type="ECO:0000313" key="2">
    <source>
        <dbReference type="EMBL" id="QHX42466.1"/>
    </source>
</evidence>
<reference evidence="2 3" key="1">
    <citation type="submission" date="2020-01" db="EMBL/GenBank/DDBJ databases">
        <title>Complete genome sequence of a human oral phylogroup 1 Treponema sp. strain ATCC 700766, originally isolated from periodontitis dental plaque.</title>
        <authorList>
            <person name="Chan Y."/>
            <person name="Huo Y.-B."/>
            <person name="Yu X.-L."/>
            <person name="Zeng H."/>
            <person name="Leung W.-K."/>
            <person name="Watt R.M."/>
        </authorList>
    </citation>
    <scope>NUCLEOTIDE SEQUENCE [LARGE SCALE GENOMIC DNA]</scope>
    <source>
        <strain evidence="2 3">OMZ 804</strain>
    </source>
</reference>
<protein>
    <submittedName>
        <fullName evidence="2">Uncharacterized protein</fullName>
    </submittedName>
</protein>
<feature type="transmembrane region" description="Helical" evidence="1">
    <location>
        <begin position="27"/>
        <end position="48"/>
    </location>
</feature>
<keyword evidence="1" id="KW-1133">Transmembrane helix</keyword>
<dbReference type="AlphaFoldDB" id="A0A6P1XY57"/>
<evidence type="ECO:0000256" key="1">
    <source>
        <dbReference type="SAM" id="Phobius"/>
    </source>
</evidence>
<dbReference type="RefSeq" id="WP_162662372.1">
    <property type="nucleotide sequence ID" value="NZ_CP048020.1"/>
</dbReference>
<keyword evidence="1" id="KW-0472">Membrane</keyword>
<keyword evidence="1" id="KW-0812">Transmembrane</keyword>
<proteinExistence type="predicted"/>
<gene>
    <name evidence="2" type="ORF">GWP43_02260</name>
</gene>
<accession>A0A6P1XY57</accession>
<dbReference type="Proteomes" id="UP000464374">
    <property type="component" value="Chromosome"/>
</dbReference>
<dbReference type="EMBL" id="CP048020">
    <property type="protein sequence ID" value="QHX42466.1"/>
    <property type="molecule type" value="Genomic_DNA"/>
</dbReference>
<dbReference type="KEGG" id="trz:GWP43_02260"/>
<evidence type="ECO:0000313" key="3">
    <source>
        <dbReference type="Proteomes" id="UP000464374"/>
    </source>
</evidence>
<sequence>MVDKIIGDNNEKKGKKWVVKKNKFDRISQWMGFIGCILSIIIAAFNLYSKIKPLQHNVSIAVPKVDINEDNIQFALVCDNKGDYDEIVTDVSLYFVENYQSNNMNNAHIAQSNELILLPKKGTVKNILVGKLDLNRIPFNILLVNDKTYTIVLNISLVKNDNEIVTNELPIGMIKILKNSNNDFVSGDIQFITQYKKVDFSKSKPVLTITSFPRTIEYDTFELSIVK</sequence>
<name>A0A6P1XY57_9SPIR</name>